<evidence type="ECO:0000313" key="1">
    <source>
        <dbReference type="EMBL" id="TRX03858.1"/>
    </source>
</evidence>
<name>A0A553BF65_9FLAO</name>
<dbReference type="SUPFAM" id="SSF49299">
    <property type="entry name" value="PKD domain"/>
    <property type="match status" value="1"/>
</dbReference>
<dbReference type="AlphaFoldDB" id="A0A553BF65"/>
<dbReference type="Proteomes" id="UP000318669">
    <property type="component" value="Unassembled WGS sequence"/>
</dbReference>
<evidence type="ECO:0000313" key="3">
    <source>
        <dbReference type="Proteomes" id="UP000318528"/>
    </source>
</evidence>
<dbReference type="Proteomes" id="UP000318528">
    <property type="component" value="Unassembled WGS sequence"/>
</dbReference>
<dbReference type="RefSeq" id="WP_143388490.1">
    <property type="nucleotide sequence ID" value="NZ_VJZL01000030.1"/>
</dbReference>
<proteinExistence type="predicted"/>
<dbReference type="InterPro" id="IPR035986">
    <property type="entry name" value="PKD_dom_sf"/>
</dbReference>
<comment type="caution">
    <text evidence="2">The sequence shown here is derived from an EMBL/GenBank/DDBJ whole genome shotgun (WGS) entry which is preliminary data.</text>
</comment>
<evidence type="ECO:0000313" key="2">
    <source>
        <dbReference type="EMBL" id="TRX06885.1"/>
    </source>
</evidence>
<evidence type="ECO:0008006" key="5">
    <source>
        <dbReference type="Google" id="ProtNLM"/>
    </source>
</evidence>
<protein>
    <recommendedName>
        <fullName evidence="5">PKD domain-containing protein</fullName>
    </recommendedName>
</protein>
<gene>
    <name evidence="2" type="ORF">FNW11_13860</name>
    <name evidence="1" type="ORF">FNW12_14770</name>
</gene>
<dbReference type="EMBL" id="VJZL01000030">
    <property type="protein sequence ID" value="TRX06885.1"/>
    <property type="molecule type" value="Genomic_DNA"/>
</dbReference>
<reference evidence="3 4" key="1">
    <citation type="submission" date="2019-07" db="EMBL/GenBank/DDBJ databases">
        <title>Novel species of Flavobacterium.</title>
        <authorList>
            <person name="Liu Q."/>
            <person name="Xin Y.-H."/>
        </authorList>
    </citation>
    <scope>NUCLEOTIDE SEQUENCE [LARGE SCALE GENOMIC DNA]</scope>
    <source>
        <strain evidence="1 3">GSP39</strain>
        <strain evidence="2 4">GSR22</strain>
    </source>
</reference>
<dbReference type="OrthoDB" id="1150003at2"/>
<accession>A0A553BF65</accession>
<keyword evidence="3" id="KW-1185">Reference proteome</keyword>
<dbReference type="PROSITE" id="PS51257">
    <property type="entry name" value="PROKAR_LIPOPROTEIN"/>
    <property type="match status" value="1"/>
</dbReference>
<organism evidence="2 4">
    <name type="scientific">Flavobacterium gawalongense</name>
    <dbReference type="NCBI Taxonomy" id="2594432"/>
    <lineage>
        <taxon>Bacteria</taxon>
        <taxon>Pseudomonadati</taxon>
        <taxon>Bacteroidota</taxon>
        <taxon>Flavobacteriia</taxon>
        <taxon>Flavobacteriales</taxon>
        <taxon>Flavobacteriaceae</taxon>
        <taxon>Flavobacterium</taxon>
    </lineage>
</organism>
<dbReference type="EMBL" id="VJZN01000031">
    <property type="protein sequence ID" value="TRX03858.1"/>
    <property type="molecule type" value="Genomic_DNA"/>
</dbReference>
<evidence type="ECO:0000313" key="4">
    <source>
        <dbReference type="Proteomes" id="UP000318669"/>
    </source>
</evidence>
<sequence>MKKINRGFLDKIAIIVISLILFSGCQTEDIGDGNGLSTDGLNSEFTITQGSNANTFNLTSNPNPTDFVFHYWNVDDGAGSAAGTANESLFLPDVGTYTITHNVFGKGGSGPAPAVKTITVTTPDLISGNLVQGGKLDTASDISKWTVLNISASGTSWAFANGKTTVTGGGWNQQGFYQAISVVSGRTYKVDMVCSSTSGVSNTWFEVFVSPIIPTQNSDYSAGGKIRSINTWAGCGASAFSGKISSVGCGGADNVGTYTATATGTVYLVIKCGGENLKDGISVDNIELRGI</sequence>